<gene>
    <name evidence="4" type="ORF">LZC95_19225</name>
</gene>
<dbReference type="CDD" id="cd00685">
    <property type="entry name" value="Trans_IPPS_HT"/>
    <property type="match status" value="1"/>
</dbReference>
<dbReference type="SFLD" id="SFLDS00005">
    <property type="entry name" value="Isoprenoid_Synthase_Type_I"/>
    <property type="match status" value="1"/>
</dbReference>
<keyword evidence="1" id="KW-0479">Metal-binding</keyword>
<dbReference type="InterPro" id="IPR000092">
    <property type="entry name" value="Polyprenyl_synt"/>
</dbReference>
<dbReference type="PROSITE" id="PS00723">
    <property type="entry name" value="POLYPRENYL_SYNTHASE_1"/>
    <property type="match status" value="1"/>
</dbReference>
<dbReference type="PROSITE" id="PS00444">
    <property type="entry name" value="POLYPRENYL_SYNTHASE_2"/>
    <property type="match status" value="1"/>
</dbReference>
<comment type="similarity">
    <text evidence="3">Belongs to the FPP/GGPP synthase family.</text>
</comment>
<evidence type="ECO:0000313" key="5">
    <source>
        <dbReference type="Proteomes" id="UP001379533"/>
    </source>
</evidence>
<dbReference type="RefSeq" id="WP_394849568.1">
    <property type="nucleotide sequence ID" value="NZ_CP089982.1"/>
</dbReference>
<proteinExistence type="inferred from homology"/>
<dbReference type="PANTHER" id="PTHR12001:SF86">
    <property type="entry name" value="GERANYLGERANYL DIPHOSPHATE SYNTHASE"/>
    <property type="match status" value="1"/>
</dbReference>
<dbReference type="PANTHER" id="PTHR12001">
    <property type="entry name" value="GERANYLGERANYL PYROPHOSPHATE SYNTHASE"/>
    <property type="match status" value="1"/>
</dbReference>
<dbReference type="Proteomes" id="UP001379533">
    <property type="component" value="Chromosome"/>
</dbReference>
<protein>
    <submittedName>
        <fullName evidence="4">Polyprenyl synthetase family protein</fullName>
    </submittedName>
</protein>
<evidence type="ECO:0000256" key="1">
    <source>
        <dbReference type="ARBA" id="ARBA00022723"/>
    </source>
</evidence>
<dbReference type="Gene3D" id="1.10.600.10">
    <property type="entry name" value="Farnesyl Diphosphate Synthase"/>
    <property type="match status" value="1"/>
</dbReference>
<sequence length="330" mass="35091">MANAMAAIEPALRAAVDRLPETERAIAGYQFCWWDEHGRPTPGRGGKGLRPALVLSSTAAAGVTAEHAIGAAVSVELVHNFSLLHDDIMDGDVLRRGRPSAWAVYGQKATLLAGDALLVLAMDVLAETSGPRAPSAIRSLCQTLLELAKGQSQDIAFEKRPDVELLECLTMAGRKTASLTRYACSIGPSIAGIDSRTVQHLQDFGYHLGLAFQLMDDLIGIWGNEKRTGKPVGSDLLARKKTLPVVAALASSDGARARLAELYASPAPLTPSDVRAVIGLIERLGGRAWTEAEMRRQLDAALSSLDAANLDPAAADELAEMASMAVRRDH</sequence>
<keyword evidence="5" id="KW-1185">Reference proteome</keyword>
<dbReference type="Pfam" id="PF00348">
    <property type="entry name" value="polyprenyl_synt"/>
    <property type="match status" value="1"/>
</dbReference>
<dbReference type="SFLD" id="SFLDG01017">
    <property type="entry name" value="Polyprenyl_Transferase_Like"/>
    <property type="match status" value="1"/>
</dbReference>
<name>A0ABZ2KJT9_9BACT</name>
<dbReference type="EMBL" id="CP089982">
    <property type="protein sequence ID" value="WXA98941.1"/>
    <property type="molecule type" value="Genomic_DNA"/>
</dbReference>
<dbReference type="SUPFAM" id="SSF48576">
    <property type="entry name" value="Terpenoid synthases"/>
    <property type="match status" value="1"/>
</dbReference>
<keyword evidence="2" id="KW-0460">Magnesium</keyword>
<organism evidence="4 5">
    <name type="scientific">Pendulispora brunnea</name>
    <dbReference type="NCBI Taxonomy" id="2905690"/>
    <lineage>
        <taxon>Bacteria</taxon>
        <taxon>Pseudomonadati</taxon>
        <taxon>Myxococcota</taxon>
        <taxon>Myxococcia</taxon>
        <taxon>Myxococcales</taxon>
        <taxon>Sorangiineae</taxon>
        <taxon>Pendulisporaceae</taxon>
        <taxon>Pendulispora</taxon>
    </lineage>
</organism>
<keyword evidence="3" id="KW-0808">Transferase</keyword>
<evidence type="ECO:0000256" key="2">
    <source>
        <dbReference type="ARBA" id="ARBA00022842"/>
    </source>
</evidence>
<dbReference type="InterPro" id="IPR033749">
    <property type="entry name" value="Polyprenyl_synt_CS"/>
</dbReference>
<reference evidence="4 5" key="1">
    <citation type="submission" date="2021-12" db="EMBL/GenBank/DDBJ databases">
        <title>Discovery of the Pendulisporaceae a myxobacterial family with distinct sporulation behavior and unique specialized metabolism.</title>
        <authorList>
            <person name="Garcia R."/>
            <person name="Popoff A."/>
            <person name="Bader C.D."/>
            <person name="Loehr J."/>
            <person name="Walesch S."/>
            <person name="Walt C."/>
            <person name="Boldt J."/>
            <person name="Bunk B."/>
            <person name="Haeckl F.J.F.P.J."/>
            <person name="Gunesch A.P."/>
            <person name="Birkelbach J."/>
            <person name="Nuebel U."/>
            <person name="Pietschmann T."/>
            <person name="Bach T."/>
            <person name="Mueller R."/>
        </authorList>
    </citation>
    <scope>NUCLEOTIDE SEQUENCE [LARGE SCALE GENOMIC DNA]</scope>
    <source>
        <strain evidence="4 5">MSr12523</strain>
    </source>
</reference>
<evidence type="ECO:0000256" key="3">
    <source>
        <dbReference type="RuleBase" id="RU004466"/>
    </source>
</evidence>
<accession>A0ABZ2KJT9</accession>
<dbReference type="InterPro" id="IPR008949">
    <property type="entry name" value="Isoprenoid_synthase_dom_sf"/>
</dbReference>
<evidence type="ECO:0000313" key="4">
    <source>
        <dbReference type="EMBL" id="WXA98941.1"/>
    </source>
</evidence>